<evidence type="ECO:0000259" key="8">
    <source>
        <dbReference type="Pfam" id="PF20655"/>
    </source>
</evidence>
<dbReference type="PaxDb" id="44689-DDB0234231"/>
<evidence type="ECO:0000256" key="5">
    <source>
        <dbReference type="ARBA" id="ARBA00023034"/>
    </source>
</evidence>
<evidence type="ECO:0000256" key="1">
    <source>
        <dbReference type="ARBA" id="ARBA00004601"/>
    </source>
</evidence>
<dbReference type="SMR" id="Q86HF6"/>
<dbReference type="GO" id="GO:0000938">
    <property type="term" value="C:GARP complex"/>
    <property type="evidence" value="ECO:0000318"/>
    <property type="project" value="GO_Central"/>
</dbReference>
<dbReference type="GO" id="GO:0005829">
    <property type="term" value="C:cytosol"/>
    <property type="evidence" value="ECO:0007669"/>
    <property type="project" value="GOC"/>
</dbReference>
<dbReference type="PANTHER" id="PTHR14190:SF7">
    <property type="entry name" value="VACUOLAR PROTEIN SORTING-ASSOCIATED PROTEIN 52 HOMOLOG"/>
    <property type="match status" value="1"/>
</dbReference>
<accession>Q55AG8</accession>
<evidence type="ECO:0000259" key="7">
    <source>
        <dbReference type="Pfam" id="PF04129"/>
    </source>
</evidence>
<dbReference type="InParanoid" id="Q86HF6"/>
<dbReference type="FunCoup" id="Q86HF6">
    <property type="interactions" value="11"/>
</dbReference>
<dbReference type="AlphaFoldDB" id="Q86HF6"/>
<proteinExistence type="inferred from homology"/>
<dbReference type="InterPro" id="IPR007258">
    <property type="entry name" value="Vps52"/>
</dbReference>
<gene>
    <name evidence="9" type="primary">vps52C</name>
    <name evidence="9" type="ORF">DDB_G0271856</name>
</gene>
<comment type="similarity">
    <text evidence="2">Belongs to the VPS52 family.</text>
</comment>
<evidence type="ECO:0000256" key="6">
    <source>
        <dbReference type="SAM" id="MobiDB-lite"/>
    </source>
</evidence>
<dbReference type="GeneID" id="8618183"/>
<feature type="region of interest" description="Disordered" evidence="6">
    <location>
        <begin position="321"/>
        <end position="346"/>
    </location>
</feature>
<dbReference type="RefSeq" id="XP_645443.1">
    <property type="nucleotide sequence ID" value="XM_640351.1"/>
</dbReference>
<dbReference type="Pfam" id="PF04129">
    <property type="entry name" value="Vps52_CC"/>
    <property type="match status" value="1"/>
</dbReference>
<dbReference type="GO" id="GO:0032456">
    <property type="term" value="P:endocytic recycling"/>
    <property type="evidence" value="ECO:0000318"/>
    <property type="project" value="GO_Central"/>
</dbReference>
<dbReference type="GO" id="GO:0019905">
    <property type="term" value="F:syntaxin binding"/>
    <property type="evidence" value="ECO:0000318"/>
    <property type="project" value="GO_Central"/>
</dbReference>
<dbReference type="InterPro" id="IPR048361">
    <property type="entry name" value="Vps52_C"/>
</dbReference>
<keyword evidence="3" id="KW-0813">Transport</keyword>
<dbReference type="HOGENOM" id="CLU_328302_0_0_1"/>
<dbReference type="EMBL" id="AAFI02000007">
    <property type="protein sequence ID" value="EAL71507.1"/>
    <property type="molecule type" value="Genomic_DNA"/>
</dbReference>
<feature type="compositionally biased region" description="Low complexity" evidence="6">
    <location>
        <begin position="330"/>
        <end position="345"/>
    </location>
</feature>
<name>Q86HF6_DICDI</name>
<dbReference type="eggNOG" id="KOG1961">
    <property type="taxonomic scope" value="Eukaryota"/>
</dbReference>
<dbReference type="InterPro" id="IPR048319">
    <property type="entry name" value="Vps52_CC"/>
</dbReference>
<dbReference type="PANTHER" id="PTHR14190">
    <property type="entry name" value="SUPPRESSOR OF ACTIN MUTATIONS 2/VACUOLAR PROTEIN SORTING 52"/>
    <property type="match status" value="1"/>
</dbReference>
<keyword evidence="10" id="KW-1185">Reference proteome</keyword>
<evidence type="ECO:0000313" key="9">
    <source>
        <dbReference type="EMBL" id="EAL71507.1"/>
    </source>
</evidence>
<dbReference type="OMA" id="VFRLECE"/>
<comment type="subcellular location">
    <subcellularLocation>
        <location evidence="1">Golgi apparatus</location>
        <location evidence="1">trans-Golgi network</location>
    </subcellularLocation>
</comment>
<dbReference type="Pfam" id="PF20655">
    <property type="entry name" value="Vps52_C"/>
    <property type="match status" value="1"/>
</dbReference>
<dbReference type="Proteomes" id="UP000002195">
    <property type="component" value="Unassembled WGS sequence"/>
</dbReference>
<feature type="domain" description="Vps52 coiled-coil" evidence="7">
    <location>
        <begin position="88"/>
        <end position="261"/>
    </location>
</feature>
<dbReference type="dictyBase" id="DDB_G0271856">
    <property type="gene designation" value="vps52C"/>
</dbReference>
<evidence type="ECO:0000256" key="2">
    <source>
        <dbReference type="ARBA" id="ARBA00008180"/>
    </source>
</evidence>
<protein>
    <submittedName>
        <fullName evidence="9">Vps52 / Sac2 family protein</fullName>
    </submittedName>
</protein>
<keyword evidence="4" id="KW-0653">Protein transport</keyword>
<organism evidence="9 10">
    <name type="scientific">Dictyostelium discoideum</name>
    <name type="common">Social amoeba</name>
    <dbReference type="NCBI Taxonomy" id="44689"/>
    <lineage>
        <taxon>Eukaryota</taxon>
        <taxon>Amoebozoa</taxon>
        <taxon>Evosea</taxon>
        <taxon>Eumycetozoa</taxon>
        <taxon>Dictyostelia</taxon>
        <taxon>Dictyosteliales</taxon>
        <taxon>Dictyosteliaceae</taxon>
        <taxon>Dictyostelium</taxon>
    </lineage>
</organism>
<comment type="caution">
    <text evidence="9">The sequence shown here is derived from an EMBL/GenBank/DDBJ whole genome shotgun (WGS) entry which is preliminary data.</text>
</comment>
<dbReference type="STRING" id="44689.Q86HF6"/>
<reference evidence="9 10" key="1">
    <citation type="journal article" date="2005" name="Nature">
        <title>The genome of the social amoeba Dictyostelium discoideum.</title>
        <authorList>
            <consortium name="The Dictyostelium discoideum Sequencing Consortium"/>
            <person name="Eichinger L."/>
            <person name="Pachebat J.A."/>
            <person name="Glockner G."/>
            <person name="Rajandream M.A."/>
            <person name="Sucgang R."/>
            <person name="Berriman M."/>
            <person name="Song J."/>
            <person name="Olsen R."/>
            <person name="Szafranski K."/>
            <person name="Xu Q."/>
            <person name="Tunggal B."/>
            <person name="Kummerfeld S."/>
            <person name="Madera M."/>
            <person name="Konfortov B.A."/>
            <person name="Rivero F."/>
            <person name="Bankier A.T."/>
            <person name="Lehmann R."/>
            <person name="Hamlin N."/>
            <person name="Davies R."/>
            <person name="Gaudet P."/>
            <person name="Fey P."/>
            <person name="Pilcher K."/>
            <person name="Chen G."/>
            <person name="Saunders D."/>
            <person name="Sodergren E."/>
            <person name="Davis P."/>
            <person name="Kerhornou A."/>
            <person name="Nie X."/>
            <person name="Hall N."/>
            <person name="Anjard C."/>
            <person name="Hemphill L."/>
            <person name="Bason N."/>
            <person name="Farbrother P."/>
            <person name="Desany B."/>
            <person name="Just E."/>
            <person name="Morio T."/>
            <person name="Rost R."/>
            <person name="Churcher C."/>
            <person name="Cooper J."/>
            <person name="Haydock S."/>
            <person name="van Driessche N."/>
            <person name="Cronin A."/>
            <person name="Goodhead I."/>
            <person name="Muzny D."/>
            <person name="Mourier T."/>
            <person name="Pain A."/>
            <person name="Lu M."/>
            <person name="Harper D."/>
            <person name="Lindsay R."/>
            <person name="Hauser H."/>
            <person name="James K."/>
            <person name="Quiles M."/>
            <person name="Madan Babu M."/>
            <person name="Saito T."/>
            <person name="Buchrieser C."/>
            <person name="Wardroper A."/>
            <person name="Felder M."/>
            <person name="Thangavelu M."/>
            <person name="Johnson D."/>
            <person name="Knights A."/>
            <person name="Loulseged H."/>
            <person name="Mungall K."/>
            <person name="Oliver K."/>
            <person name="Price C."/>
            <person name="Quail M.A."/>
            <person name="Urushihara H."/>
            <person name="Hernandez J."/>
            <person name="Rabbinowitsch E."/>
            <person name="Steffen D."/>
            <person name="Sanders M."/>
            <person name="Ma J."/>
            <person name="Kohara Y."/>
            <person name="Sharp S."/>
            <person name="Simmonds M."/>
            <person name="Spiegler S."/>
            <person name="Tivey A."/>
            <person name="Sugano S."/>
            <person name="White B."/>
            <person name="Walker D."/>
            <person name="Woodward J."/>
            <person name="Winckler T."/>
            <person name="Tanaka Y."/>
            <person name="Shaulsky G."/>
            <person name="Schleicher M."/>
            <person name="Weinstock G."/>
            <person name="Rosenthal A."/>
            <person name="Cox E.C."/>
            <person name="Chisholm R.L."/>
            <person name="Gibbs R."/>
            <person name="Loomis W.F."/>
            <person name="Platzer M."/>
            <person name="Kay R.R."/>
            <person name="Williams J."/>
            <person name="Dear P.H."/>
            <person name="Noegel A.A."/>
            <person name="Barrell B."/>
            <person name="Kuspa A."/>
        </authorList>
    </citation>
    <scope>NUCLEOTIDE SEQUENCE [LARGE SCALE GENOMIC DNA]</scope>
    <source>
        <strain evidence="9 10">AX4</strain>
    </source>
</reference>
<dbReference type="GO" id="GO:0042147">
    <property type="term" value="P:retrograde transport, endosome to Golgi"/>
    <property type="evidence" value="ECO:0000318"/>
    <property type="project" value="GO_Central"/>
</dbReference>
<feature type="domain" description="Vps52 C-terminal" evidence="8">
    <location>
        <begin position="415"/>
        <end position="624"/>
    </location>
</feature>
<dbReference type="VEuPathDB" id="AmoebaDB:DDB_G0271856"/>
<accession>Q86HF6</accession>
<dbReference type="GO" id="GO:0006896">
    <property type="term" value="P:Golgi to vacuole transport"/>
    <property type="evidence" value="ECO:0000318"/>
    <property type="project" value="GO_Central"/>
</dbReference>
<keyword evidence="5" id="KW-0333">Golgi apparatus</keyword>
<dbReference type="PhylomeDB" id="Q86HF6"/>
<dbReference type="KEGG" id="ddi:DDB_G0271856"/>
<evidence type="ECO:0000256" key="4">
    <source>
        <dbReference type="ARBA" id="ARBA00022927"/>
    </source>
</evidence>
<sequence length="798" mass="91443">MSSTPSKHFMKQSSKLLLEDLRKEREELEDLGELDITTILGSDFDDDSISAADQELIKEALIKGYDLRQYSKDVENNLNQMDKMTINDYFQERDNFLTLYTQIQVVDGVLETLETMLNNYYNDLKSIGSEMNSLQERSMSMNHKLNNRKLFDEKLSKFLDAVIIDPEFYSDLTNSKNGIDDYYISNLTKLDTKITLFDDYKKISPTICAMNEPQLSKLTVASIQKIQKYLATTLNSNFKKLAEKKQKQKQLANMGYLFQFLFKYSQYIASEVILSYVENNEKYFTSFYKAYVSALLKLLEDGAPGKNDFINIGTGKIKSLFNSTPSKNSNNNNNGQQQQQQQQQQLHTTFSMGNRCELLVKEVLELPPIEPPQSSSSIPFLEAALEFIPIVNTNNNNSNSNSNNNSKESGKELPSVKYSFDQLFRSMIYFLMDILGSETLFVKDFFLGGEDIILSIFTRSINHLVEVTENYLANSYDVVGLVLMISMLYRYRSMMNERGVNALDKPFDRLIAMISNRFVKLFSLYLDHIKNTSIKDLKAGISCNSPHYVIRKYADFITTIQAVSANIPTQCECQNILCKAVAELKDSCNGLINRLVQEIESKDDQIIFLANNYAIVVQSIQEYVVSSNGTGGTATNGDIIPPDQDITIKPFYKSFQSVAKKYVDTQIANLKYLSHFISFSWEWGPLVESNVKIDLKENPSFNTSNVTKILHAFEQNWRSAIAAIRNNSINHFSQCQYAQTQIFNLVITEIYTCYRMLAIIIDKYFDSLKSDPNFKSDKIIDEMKEMNPSLNLKYIYQE</sequence>
<dbReference type="GO" id="GO:0015031">
    <property type="term" value="P:protein transport"/>
    <property type="evidence" value="ECO:0007669"/>
    <property type="project" value="UniProtKB-KW"/>
</dbReference>
<evidence type="ECO:0000313" key="10">
    <source>
        <dbReference type="Proteomes" id="UP000002195"/>
    </source>
</evidence>
<evidence type="ECO:0000256" key="3">
    <source>
        <dbReference type="ARBA" id="ARBA00022448"/>
    </source>
</evidence>